<dbReference type="AlphaFoldDB" id="A0A401W8R2"/>
<dbReference type="EMBL" id="BHZD01000001">
    <property type="protein sequence ID" value="GCD45703.1"/>
    <property type="molecule type" value="Genomic_DNA"/>
</dbReference>
<gene>
    <name evidence="1" type="ORF">GKJPGBOP_05441</name>
</gene>
<dbReference type="RefSeq" id="WP_125056206.1">
    <property type="nucleotide sequence ID" value="NZ_BHZD01000001.1"/>
</dbReference>
<evidence type="ECO:0000313" key="1">
    <source>
        <dbReference type="EMBL" id="GCD45703.1"/>
    </source>
</evidence>
<comment type="caution">
    <text evidence="1">The sequence shown here is derived from an EMBL/GenBank/DDBJ whole genome shotgun (WGS) entry which is preliminary data.</text>
</comment>
<reference evidence="1 2" key="1">
    <citation type="submission" date="2018-11" db="EMBL/GenBank/DDBJ databases">
        <title>Whole genome sequence of Streptomyces paromomycinus NBRC 15454(T).</title>
        <authorList>
            <person name="Komaki H."/>
            <person name="Tamura T."/>
        </authorList>
    </citation>
    <scope>NUCLEOTIDE SEQUENCE [LARGE SCALE GENOMIC DNA]</scope>
    <source>
        <strain evidence="1 2">NBRC 15454</strain>
    </source>
</reference>
<name>A0A401W8R2_STREY</name>
<keyword evidence="2" id="KW-1185">Reference proteome</keyword>
<evidence type="ECO:0000313" key="2">
    <source>
        <dbReference type="Proteomes" id="UP000286746"/>
    </source>
</evidence>
<protein>
    <submittedName>
        <fullName evidence="1">Uncharacterized protein</fullName>
    </submittedName>
</protein>
<proteinExistence type="predicted"/>
<accession>A0A401W8R2</accession>
<organism evidence="1 2">
    <name type="scientific">Streptomyces paromomycinus</name>
    <name type="common">Streptomyces rimosus subsp. paromomycinus</name>
    <dbReference type="NCBI Taxonomy" id="92743"/>
    <lineage>
        <taxon>Bacteria</taxon>
        <taxon>Bacillati</taxon>
        <taxon>Actinomycetota</taxon>
        <taxon>Actinomycetes</taxon>
        <taxon>Kitasatosporales</taxon>
        <taxon>Streptomycetaceae</taxon>
        <taxon>Streptomyces</taxon>
    </lineage>
</organism>
<sequence>MTQLAPSPRAANETTLKPAALRLLREIARRDAGDGVMFVPAPCGRWRLDGTTYVVADRSFHPLDAAGYVDVGNGRTDPAHITRAGHAYLATMDGRAAA</sequence>
<dbReference type="Proteomes" id="UP000286746">
    <property type="component" value="Unassembled WGS sequence"/>
</dbReference>